<dbReference type="Proteomes" id="UP000494165">
    <property type="component" value="Unassembled WGS sequence"/>
</dbReference>
<dbReference type="EMBL" id="CADEPI010000211">
    <property type="protein sequence ID" value="CAB3380567.1"/>
    <property type="molecule type" value="Genomic_DNA"/>
</dbReference>
<dbReference type="AlphaFoldDB" id="A0A8S1E295"/>
<reference evidence="2 3" key="1">
    <citation type="submission" date="2020-04" db="EMBL/GenBank/DDBJ databases">
        <authorList>
            <person name="Alioto T."/>
            <person name="Alioto T."/>
            <person name="Gomez Garrido J."/>
        </authorList>
    </citation>
    <scope>NUCLEOTIDE SEQUENCE [LARGE SCALE GENOMIC DNA]</scope>
</reference>
<organism evidence="2 3">
    <name type="scientific">Cloeon dipterum</name>
    <dbReference type="NCBI Taxonomy" id="197152"/>
    <lineage>
        <taxon>Eukaryota</taxon>
        <taxon>Metazoa</taxon>
        <taxon>Ecdysozoa</taxon>
        <taxon>Arthropoda</taxon>
        <taxon>Hexapoda</taxon>
        <taxon>Insecta</taxon>
        <taxon>Pterygota</taxon>
        <taxon>Palaeoptera</taxon>
        <taxon>Ephemeroptera</taxon>
        <taxon>Pisciforma</taxon>
        <taxon>Baetidae</taxon>
        <taxon>Cloeon</taxon>
    </lineage>
</organism>
<comment type="caution">
    <text evidence="2">The sequence shown here is derived from an EMBL/GenBank/DDBJ whole genome shotgun (WGS) entry which is preliminary data.</text>
</comment>
<dbReference type="EMBL" id="CADEPI010000725">
    <property type="protein sequence ID" value="CAB3388247.1"/>
    <property type="molecule type" value="Genomic_DNA"/>
</dbReference>
<gene>
    <name evidence="2" type="ORF">CLODIP_2_CD06305</name>
    <name evidence="1" type="ORF">CLODIP_2_CD09653</name>
</gene>
<evidence type="ECO:0000313" key="2">
    <source>
        <dbReference type="EMBL" id="CAB3388247.1"/>
    </source>
</evidence>
<name>A0A8S1E295_9INSE</name>
<protein>
    <submittedName>
        <fullName evidence="2">Uncharacterized protein</fullName>
    </submittedName>
</protein>
<keyword evidence="3" id="KW-1185">Reference proteome</keyword>
<evidence type="ECO:0000313" key="1">
    <source>
        <dbReference type="EMBL" id="CAB3380567.1"/>
    </source>
</evidence>
<evidence type="ECO:0000313" key="3">
    <source>
        <dbReference type="Proteomes" id="UP000494165"/>
    </source>
</evidence>
<accession>A0A8S1E295</accession>
<proteinExistence type="predicted"/>
<sequence length="73" mass="8170">MQIGVGLGPKPGPPDHLDGLYSFSSQPKAFLAHRRKNQYLNRPSLIPVSRRHLGSAQCQPILSHIWPPLKYNS</sequence>